<dbReference type="GO" id="GO:0016020">
    <property type="term" value="C:membrane"/>
    <property type="evidence" value="ECO:0007669"/>
    <property type="project" value="UniProtKB-SubCell"/>
</dbReference>
<comment type="caution">
    <text evidence="8">The sequence shown here is derived from an EMBL/GenBank/DDBJ whole genome shotgun (WGS) entry which is preliminary data.</text>
</comment>
<dbReference type="RefSeq" id="WP_196835614.1">
    <property type="nucleotide sequence ID" value="NZ_JADOTZ010000001.1"/>
</dbReference>
<accession>A0A931D5V8</accession>
<keyword evidence="2 6" id="KW-0812">Transmembrane</keyword>
<gene>
    <name evidence="8" type="ORF">IW252_001047</name>
</gene>
<dbReference type="InterPro" id="IPR006685">
    <property type="entry name" value="MscS_channel_2nd"/>
</dbReference>
<feature type="compositionally biased region" description="Low complexity" evidence="5">
    <location>
        <begin position="1"/>
        <end position="15"/>
    </location>
</feature>
<dbReference type="Pfam" id="PF00924">
    <property type="entry name" value="MS_channel_2nd"/>
    <property type="match status" value="1"/>
</dbReference>
<comment type="subcellular location">
    <subcellularLocation>
        <location evidence="1">Membrane</location>
    </subcellularLocation>
</comment>
<evidence type="ECO:0000256" key="2">
    <source>
        <dbReference type="ARBA" id="ARBA00022692"/>
    </source>
</evidence>
<dbReference type="InterPro" id="IPR010920">
    <property type="entry name" value="LSM_dom_sf"/>
</dbReference>
<dbReference type="PANTHER" id="PTHR30566:SF25">
    <property type="entry name" value="INNER MEMBRANE PROTEIN"/>
    <property type="match status" value="1"/>
</dbReference>
<keyword evidence="4 6" id="KW-0472">Membrane</keyword>
<sequence>MRSLVSSSSSSPSESADPLIDPDRVVPGENGLSGLTESATSGLPDYLQPVVGIAIAVVIAFIVTWVGITVLRRVLRKRPELLADMSRARWPIFFLLCATGSLGAIGVTAPDASWYEAANFLLLAGMVAAFAWLLVVVLHFVESLMLSKYRSEQSVDARRMSKMRTQVGLLRRVAVAVVLVLAVAGVLLMIPQVRALGAGLLASAGLISVVAGLAVQSALTNLFAGLQIAFTDSLRVDDTVFVEGSRGNVEEITLTYVVVKLIDETRLILPSTYFTTTPFRNYSRGTNDVAGGISIELTWKAPVDVLRSTFQKVLETNPHWDGRDSDLAVSDARGGLMTIFIWVTAANAGELWELHNSVREALLKELSENYPEALPKPMIQSASE</sequence>
<keyword evidence="3 6" id="KW-1133">Transmembrane helix</keyword>
<dbReference type="AlphaFoldDB" id="A0A931D5V8"/>
<evidence type="ECO:0000256" key="5">
    <source>
        <dbReference type="SAM" id="MobiDB-lite"/>
    </source>
</evidence>
<dbReference type="Gene3D" id="2.30.30.60">
    <property type="match status" value="1"/>
</dbReference>
<dbReference type="Proteomes" id="UP000625033">
    <property type="component" value="Unassembled WGS sequence"/>
</dbReference>
<evidence type="ECO:0000259" key="7">
    <source>
        <dbReference type="Pfam" id="PF00924"/>
    </source>
</evidence>
<proteinExistence type="predicted"/>
<feature type="domain" description="Mechanosensitive ion channel MscS" evidence="7">
    <location>
        <begin position="219"/>
        <end position="284"/>
    </location>
</feature>
<feature type="transmembrane region" description="Helical" evidence="6">
    <location>
        <begin position="50"/>
        <end position="71"/>
    </location>
</feature>
<feature type="transmembrane region" description="Helical" evidence="6">
    <location>
        <begin position="169"/>
        <end position="190"/>
    </location>
</feature>
<feature type="transmembrane region" description="Helical" evidence="6">
    <location>
        <begin position="121"/>
        <end position="141"/>
    </location>
</feature>
<feature type="region of interest" description="Disordered" evidence="5">
    <location>
        <begin position="1"/>
        <end position="24"/>
    </location>
</feature>
<dbReference type="GO" id="GO:0055085">
    <property type="term" value="P:transmembrane transport"/>
    <property type="evidence" value="ECO:0007669"/>
    <property type="project" value="InterPro"/>
</dbReference>
<evidence type="ECO:0000256" key="4">
    <source>
        <dbReference type="ARBA" id="ARBA00023136"/>
    </source>
</evidence>
<dbReference type="InterPro" id="IPR023408">
    <property type="entry name" value="MscS_beta-dom_sf"/>
</dbReference>
<dbReference type="PANTHER" id="PTHR30566">
    <property type="entry name" value="YNAI-RELATED MECHANOSENSITIVE ION CHANNEL"/>
    <property type="match status" value="1"/>
</dbReference>
<dbReference type="EMBL" id="JADOTZ010000001">
    <property type="protein sequence ID" value="MBG6084280.1"/>
    <property type="molecule type" value="Genomic_DNA"/>
</dbReference>
<name>A0A931D5V8_9MICC</name>
<evidence type="ECO:0000313" key="8">
    <source>
        <dbReference type="EMBL" id="MBG6084280.1"/>
    </source>
</evidence>
<reference evidence="8" key="1">
    <citation type="submission" date="2020-11" db="EMBL/GenBank/DDBJ databases">
        <title>Sequencing the genomes of 1000 actinobacteria strains.</title>
        <authorList>
            <person name="Klenk H.-P."/>
        </authorList>
    </citation>
    <scope>NUCLEOTIDE SEQUENCE</scope>
    <source>
        <strain evidence="8">DSM 26152</strain>
    </source>
</reference>
<keyword evidence="9" id="KW-1185">Reference proteome</keyword>
<organism evidence="8 9">
    <name type="scientific">Zhihengliuella flava</name>
    <dbReference type="NCBI Taxonomy" id="1285193"/>
    <lineage>
        <taxon>Bacteria</taxon>
        <taxon>Bacillati</taxon>
        <taxon>Actinomycetota</taxon>
        <taxon>Actinomycetes</taxon>
        <taxon>Micrococcales</taxon>
        <taxon>Micrococcaceae</taxon>
        <taxon>Zhihengliuella</taxon>
    </lineage>
</organism>
<evidence type="ECO:0000256" key="1">
    <source>
        <dbReference type="ARBA" id="ARBA00004370"/>
    </source>
</evidence>
<dbReference type="Gene3D" id="1.10.287.1260">
    <property type="match status" value="1"/>
</dbReference>
<evidence type="ECO:0000256" key="6">
    <source>
        <dbReference type="SAM" id="Phobius"/>
    </source>
</evidence>
<evidence type="ECO:0000313" key="9">
    <source>
        <dbReference type="Proteomes" id="UP000625033"/>
    </source>
</evidence>
<feature type="transmembrane region" description="Helical" evidence="6">
    <location>
        <begin position="92"/>
        <end position="109"/>
    </location>
</feature>
<feature type="transmembrane region" description="Helical" evidence="6">
    <location>
        <begin position="196"/>
        <end position="215"/>
    </location>
</feature>
<dbReference type="SUPFAM" id="SSF50182">
    <property type="entry name" value="Sm-like ribonucleoproteins"/>
    <property type="match status" value="1"/>
</dbReference>
<protein>
    <submittedName>
        <fullName evidence="8">Small-conductance mechanosensitive channel</fullName>
    </submittedName>
</protein>
<evidence type="ECO:0000256" key="3">
    <source>
        <dbReference type="ARBA" id="ARBA00022989"/>
    </source>
</evidence>